<dbReference type="AlphaFoldDB" id="A0A834AHK6"/>
<proteinExistence type="predicted"/>
<accession>A0A834AHK6</accession>
<dbReference type="EMBL" id="JABVXQ010000004">
    <property type="protein sequence ID" value="KAF6114582.1"/>
    <property type="molecule type" value="Genomic_DNA"/>
</dbReference>
<comment type="caution">
    <text evidence="1">The sequence shown here is derived from an EMBL/GenBank/DDBJ whole genome shotgun (WGS) entry which is preliminary data.</text>
</comment>
<gene>
    <name evidence="1" type="ORF">HJG60_010547</name>
</gene>
<name>A0A834AHK6_9CHIR</name>
<evidence type="ECO:0000313" key="2">
    <source>
        <dbReference type="Proteomes" id="UP000664940"/>
    </source>
</evidence>
<reference evidence="1 2" key="1">
    <citation type="journal article" date="2020" name="Nature">
        <title>Six reference-quality genomes reveal evolution of bat adaptations.</title>
        <authorList>
            <person name="Jebb D."/>
            <person name="Huang Z."/>
            <person name="Pippel M."/>
            <person name="Hughes G.M."/>
            <person name="Lavrichenko K."/>
            <person name="Devanna P."/>
            <person name="Winkler S."/>
            <person name="Jermiin L.S."/>
            <person name="Skirmuntt E.C."/>
            <person name="Katzourakis A."/>
            <person name="Burkitt-Gray L."/>
            <person name="Ray D.A."/>
            <person name="Sullivan K.A.M."/>
            <person name="Roscito J.G."/>
            <person name="Kirilenko B.M."/>
            <person name="Davalos L.M."/>
            <person name="Corthals A.P."/>
            <person name="Power M.L."/>
            <person name="Jones G."/>
            <person name="Ransome R.D."/>
            <person name="Dechmann D.K.N."/>
            <person name="Locatelli A.G."/>
            <person name="Puechmaille S.J."/>
            <person name="Fedrigo O."/>
            <person name="Jarvis E.D."/>
            <person name="Hiller M."/>
            <person name="Vernes S.C."/>
            <person name="Myers E.W."/>
            <person name="Teeling E.C."/>
        </authorList>
    </citation>
    <scope>NUCLEOTIDE SEQUENCE [LARGE SCALE GENOMIC DNA]</scope>
    <source>
        <strain evidence="1">Bat1K_MPI-CBG_1</strain>
    </source>
</reference>
<protein>
    <submittedName>
        <fullName evidence="1">Uncharacterized protein</fullName>
    </submittedName>
</protein>
<dbReference type="Proteomes" id="UP000664940">
    <property type="component" value="Unassembled WGS sequence"/>
</dbReference>
<organism evidence="1 2">
    <name type="scientific">Phyllostomus discolor</name>
    <name type="common">pale spear-nosed bat</name>
    <dbReference type="NCBI Taxonomy" id="89673"/>
    <lineage>
        <taxon>Eukaryota</taxon>
        <taxon>Metazoa</taxon>
        <taxon>Chordata</taxon>
        <taxon>Craniata</taxon>
        <taxon>Vertebrata</taxon>
        <taxon>Euteleostomi</taxon>
        <taxon>Mammalia</taxon>
        <taxon>Eutheria</taxon>
        <taxon>Laurasiatheria</taxon>
        <taxon>Chiroptera</taxon>
        <taxon>Yangochiroptera</taxon>
        <taxon>Phyllostomidae</taxon>
        <taxon>Phyllostominae</taxon>
        <taxon>Phyllostomus</taxon>
    </lineage>
</organism>
<evidence type="ECO:0000313" key="1">
    <source>
        <dbReference type="EMBL" id="KAF6114582.1"/>
    </source>
</evidence>
<sequence length="157" mass="17239">MLIIPARPFPEFSKIIICAKFHEYVFEALKSFLSPKNSRGPLRIQVPALPTNSRVLGQVILKPHALVRYNSVTFADTFPTEVLGDDFASAAATCAALCPEGAWSSRRIKMIGINIIISLPFMKIHSLSGLSRVAVRSMSKEKRTEGETLTDSLSFGS</sequence>